<comment type="caution">
    <text evidence="1">The sequence shown here is derived from an EMBL/GenBank/DDBJ whole genome shotgun (WGS) entry which is preliminary data.</text>
</comment>
<organism evidence="1 2">
    <name type="scientific">Naganishia onofrii</name>
    <dbReference type="NCBI Taxonomy" id="1851511"/>
    <lineage>
        <taxon>Eukaryota</taxon>
        <taxon>Fungi</taxon>
        <taxon>Dikarya</taxon>
        <taxon>Basidiomycota</taxon>
        <taxon>Agaricomycotina</taxon>
        <taxon>Tremellomycetes</taxon>
        <taxon>Filobasidiales</taxon>
        <taxon>Filobasidiaceae</taxon>
        <taxon>Naganishia</taxon>
    </lineage>
</organism>
<reference evidence="1" key="1">
    <citation type="submission" date="2023-04" db="EMBL/GenBank/DDBJ databases">
        <title>Draft Genome sequencing of Naganishia species isolated from polar environments using Oxford Nanopore Technology.</title>
        <authorList>
            <person name="Leo P."/>
            <person name="Venkateswaran K."/>
        </authorList>
    </citation>
    <scope>NUCLEOTIDE SEQUENCE</scope>
    <source>
        <strain evidence="1">DBVPG 5303</strain>
    </source>
</reference>
<protein>
    <submittedName>
        <fullName evidence="1">Uncharacterized protein</fullName>
    </submittedName>
</protein>
<name>A0ACC2X5R9_9TREE</name>
<keyword evidence="2" id="KW-1185">Reference proteome</keyword>
<accession>A0ACC2X5R9</accession>
<sequence>MTIPLTATNGHPTGGDPLLPHHASTTTDILADTSPGPFEGPEKLLEIWFAPSADELPRDARPSRRGLTYRDASQQGEKKEWQGLRQVPRETWEEMLRIVRCQVLSVIEGEEVDAYLLSESSLFVAPHLVILKTCGTTINLLGLNKIIDIAREYCGFQDVWRCFYSRKSFFFPERQQGPHRNWQQEVSFLDGVFDHKGAAYTVGPMNGDHWLLYLTSPSTRLAVTPSDHKLPRAISAAAAGTTRQPSASPSPRRRQDQTLEILMTHLAPAARAPFFHPAELDPTHSSSSEEASLKARSGHHLGAILTTHLGIDQLFLRDETTIDAFGFEPCGYSANGIVGSGSSSSDEKEQGQGGGYFTIHVTPEEGWSFASFECNVPLPISTDDNDTAAATSRPDLQTLIRKVIDIFQPGRLSITLFLSTPSEDEAAEAGEPQQEEDTTREAWSAFSKSMLGSGYVRQDRIGYEFEGYDLVFGCFERRGFEGGELAVAPDV</sequence>
<dbReference type="EMBL" id="JASBWV010000025">
    <property type="protein sequence ID" value="KAJ9119379.1"/>
    <property type="molecule type" value="Genomic_DNA"/>
</dbReference>
<evidence type="ECO:0000313" key="1">
    <source>
        <dbReference type="EMBL" id="KAJ9119379.1"/>
    </source>
</evidence>
<gene>
    <name evidence="1" type="ORF">QFC24_005850</name>
</gene>
<proteinExistence type="predicted"/>
<dbReference type="Proteomes" id="UP001234202">
    <property type="component" value="Unassembled WGS sequence"/>
</dbReference>
<evidence type="ECO:0000313" key="2">
    <source>
        <dbReference type="Proteomes" id="UP001234202"/>
    </source>
</evidence>